<dbReference type="Pfam" id="PF04321">
    <property type="entry name" value="RmlD_sub_bind"/>
    <property type="match status" value="1"/>
</dbReference>
<dbReference type="InterPro" id="IPR005913">
    <property type="entry name" value="dTDP_dehydrorham_reduct"/>
</dbReference>
<dbReference type="Gene3D" id="3.40.50.720">
    <property type="entry name" value="NAD(P)-binding Rossmann-like Domain"/>
    <property type="match status" value="1"/>
</dbReference>
<dbReference type="InterPro" id="IPR029903">
    <property type="entry name" value="RmlD-like-bd"/>
</dbReference>
<dbReference type="SUPFAM" id="SSF51735">
    <property type="entry name" value="NAD(P)-binding Rossmann-fold domains"/>
    <property type="match status" value="1"/>
</dbReference>
<feature type="domain" description="RmlD-like substrate binding" evidence="3">
    <location>
        <begin position="1"/>
        <end position="284"/>
    </location>
</feature>
<comment type="caution">
    <text evidence="4">The sequence shown here is derived from an EMBL/GenBank/DDBJ whole genome shotgun (WGS) entry which is preliminary data.</text>
</comment>
<comment type="pathway">
    <text evidence="2">Carbohydrate biosynthesis; dTDP-L-rhamnose biosynthesis.</text>
</comment>
<comment type="similarity">
    <text evidence="1 2">Belongs to the dTDP-4-dehydrorhamnose reductase family.</text>
</comment>
<sequence>MKILLTGGSGLIGTRILETNKGHQFATPDLPDFDITDKDLVARTFQDYQPDIVFHLAAYTNTQAAQSSPDKSHAINVVGTSNVLEACQKVGSRVLFFSTDFVFDGEKGSYTEEDGPNPIGEYAKHKKEAENLVSQSGLDYLIIRTAYPYRAVYELKSDCVRWMLPKLASKEKLTLVDDQYLTPTFVDELVSSVYLLVDKKAEGIYHVTGSECLSFLDMGKIVCEVWGFDKSLISGISLEEFNAKMDRVNVNPKNSCLSTDKLKKDFGLVLSDFRTGVSLMKKQLEV</sequence>
<comment type="function">
    <text evidence="2">Catalyzes the reduction of dTDP-6-deoxy-L-lyxo-4-hexulose to yield dTDP-L-rhamnose.</text>
</comment>
<dbReference type="CDD" id="cd05254">
    <property type="entry name" value="dTDP_HR_like_SDR_e"/>
    <property type="match status" value="1"/>
</dbReference>
<evidence type="ECO:0000313" key="4">
    <source>
        <dbReference type="EMBL" id="OGY29508.1"/>
    </source>
</evidence>
<dbReference type="AlphaFoldDB" id="A0A1G1WP36"/>
<evidence type="ECO:0000256" key="2">
    <source>
        <dbReference type="RuleBase" id="RU364082"/>
    </source>
</evidence>
<dbReference type="GO" id="GO:0008831">
    <property type="term" value="F:dTDP-4-dehydrorhamnose reductase activity"/>
    <property type="evidence" value="ECO:0007669"/>
    <property type="project" value="UniProtKB-EC"/>
</dbReference>
<proteinExistence type="inferred from homology"/>
<dbReference type="EMBL" id="MHCX01000022">
    <property type="protein sequence ID" value="OGY29508.1"/>
    <property type="molecule type" value="Genomic_DNA"/>
</dbReference>
<reference evidence="4 5" key="1">
    <citation type="journal article" date="2016" name="Nat. Commun.">
        <title>Thousands of microbial genomes shed light on interconnected biogeochemical processes in an aquifer system.</title>
        <authorList>
            <person name="Anantharaman K."/>
            <person name="Brown C.T."/>
            <person name="Hug L.A."/>
            <person name="Sharon I."/>
            <person name="Castelle C.J."/>
            <person name="Probst A.J."/>
            <person name="Thomas B.C."/>
            <person name="Singh A."/>
            <person name="Wilkins M.J."/>
            <person name="Karaoz U."/>
            <person name="Brodie E.L."/>
            <person name="Williams K.H."/>
            <person name="Hubbard S.S."/>
            <person name="Banfield J.F."/>
        </authorList>
    </citation>
    <scope>NUCLEOTIDE SEQUENCE [LARGE SCALE GENOMIC DNA]</scope>
</reference>
<keyword evidence="2" id="KW-0521">NADP</keyword>
<dbReference type="PANTHER" id="PTHR10491:SF4">
    <property type="entry name" value="METHIONINE ADENOSYLTRANSFERASE 2 SUBUNIT BETA"/>
    <property type="match status" value="1"/>
</dbReference>
<dbReference type="PANTHER" id="PTHR10491">
    <property type="entry name" value="DTDP-4-DEHYDRORHAMNOSE REDUCTASE"/>
    <property type="match status" value="1"/>
</dbReference>
<accession>A0A1G1WP36</accession>
<evidence type="ECO:0000259" key="3">
    <source>
        <dbReference type="Pfam" id="PF04321"/>
    </source>
</evidence>
<dbReference type="UniPathway" id="UPA00124"/>
<gene>
    <name evidence="4" type="ORF">A3J50_04525</name>
</gene>
<dbReference type="Proteomes" id="UP000177821">
    <property type="component" value="Unassembled WGS sequence"/>
</dbReference>
<evidence type="ECO:0000256" key="1">
    <source>
        <dbReference type="ARBA" id="ARBA00010944"/>
    </source>
</evidence>
<dbReference type="InterPro" id="IPR036291">
    <property type="entry name" value="NAD(P)-bd_dom_sf"/>
</dbReference>
<organism evidence="4 5">
    <name type="scientific">Candidatus Woykebacteria bacterium RIFCSPHIGHO2_02_FULL_43_16b</name>
    <dbReference type="NCBI Taxonomy" id="1802601"/>
    <lineage>
        <taxon>Bacteria</taxon>
        <taxon>Candidatus Woykeibacteriota</taxon>
    </lineage>
</organism>
<dbReference type="GO" id="GO:0019305">
    <property type="term" value="P:dTDP-rhamnose biosynthetic process"/>
    <property type="evidence" value="ECO:0007669"/>
    <property type="project" value="UniProtKB-UniPathway"/>
</dbReference>
<name>A0A1G1WP36_9BACT</name>
<protein>
    <recommendedName>
        <fullName evidence="2">dTDP-4-dehydrorhamnose reductase</fullName>
        <ecNumber evidence="2">1.1.1.133</ecNumber>
    </recommendedName>
</protein>
<evidence type="ECO:0000313" key="5">
    <source>
        <dbReference type="Proteomes" id="UP000177821"/>
    </source>
</evidence>
<dbReference type="EC" id="1.1.1.133" evidence="2"/>
<keyword evidence="2" id="KW-0560">Oxidoreductase</keyword>